<keyword evidence="2 7" id="KW-0489">Methyltransferase</keyword>
<reference evidence="7 8" key="1">
    <citation type="submission" date="2018-06" db="EMBL/GenBank/DDBJ databases">
        <authorList>
            <consortium name="Pathogen Informatics"/>
            <person name="Doyle S."/>
        </authorList>
    </citation>
    <scope>NUCLEOTIDE SEQUENCE [LARGE SCALE GENOMIC DNA]</scope>
    <source>
        <strain evidence="7 8">NCTC13296</strain>
    </source>
</reference>
<dbReference type="InterPro" id="IPR007848">
    <property type="entry name" value="Small_mtfrase_dom"/>
</dbReference>
<comment type="catalytic activity">
    <reaction evidence="5">
        <text>L-glutaminyl-[peptide chain release factor] + S-adenosyl-L-methionine = N(5)-methyl-L-glutaminyl-[peptide chain release factor] + S-adenosyl-L-homocysteine + H(+)</text>
        <dbReference type="Rhea" id="RHEA:42896"/>
        <dbReference type="Rhea" id="RHEA-COMP:10271"/>
        <dbReference type="Rhea" id="RHEA-COMP:10272"/>
        <dbReference type="ChEBI" id="CHEBI:15378"/>
        <dbReference type="ChEBI" id="CHEBI:30011"/>
        <dbReference type="ChEBI" id="CHEBI:57856"/>
        <dbReference type="ChEBI" id="CHEBI:59789"/>
        <dbReference type="ChEBI" id="CHEBI:61891"/>
        <dbReference type="EC" id="2.1.1.297"/>
    </reaction>
</comment>
<evidence type="ECO:0000313" key="8">
    <source>
        <dbReference type="Proteomes" id="UP000254569"/>
    </source>
</evidence>
<dbReference type="GO" id="GO:0032259">
    <property type="term" value="P:methylation"/>
    <property type="evidence" value="ECO:0007669"/>
    <property type="project" value="UniProtKB-KW"/>
</dbReference>
<evidence type="ECO:0000256" key="2">
    <source>
        <dbReference type="ARBA" id="ARBA00022603"/>
    </source>
</evidence>
<dbReference type="Gene3D" id="3.40.50.150">
    <property type="entry name" value="Vaccinia Virus protein VP39"/>
    <property type="match status" value="1"/>
</dbReference>
<feature type="domain" description="Methyltransferase small" evidence="6">
    <location>
        <begin position="93"/>
        <end position="168"/>
    </location>
</feature>
<organism evidence="7 8">
    <name type="scientific">Rhodococcus gordoniae</name>
    <dbReference type="NCBI Taxonomy" id="223392"/>
    <lineage>
        <taxon>Bacteria</taxon>
        <taxon>Bacillati</taxon>
        <taxon>Actinomycetota</taxon>
        <taxon>Actinomycetes</taxon>
        <taxon>Mycobacteriales</taxon>
        <taxon>Nocardiaceae</taxon>
        <taxon>Rhodococcus</taxon>
    </lineage>
</organism>
<proteinExistence type="predicted"/>
<dbReference type="NCBIfam" id="TIGR03704">
    <property type="entry name" value="PrmC_rel_meth"/>
    <property type="match status" value="1"/>
</dbReference>
<dbReference type="InterPro" id="IPR050320">
    <property type="entry name" value="N5-glutamine_MTase"/>
</dbReference>
<evidence type="ECO:0000313" key="7">
    <source>
        <dbReference type="EMBL" id="SUE16129.1"/>
    </source>
</evidence>
<accession>A0A379M1E1</accession>
<dbReference type="EMBL" id="UGVI01000001">
    <property type="protein sequence ID" value="SUE16129.1"/>
    <property type="molecule type" value="Genomic_DNA"/>
</dbReference>
<dbReference type="InterPro" id="IPR022446">
    <property type="entry name" value="MeTrfrase_put"/>
</dbReference>
<keyword evidence="3 7" id="KW-0808">Transferase</keyword>
<dbReference type="Proteomes" id="UP000254569">
    <property type="component" value="Unassembled WGS sequence"/>
</dbReference>
<name>A0A379M1E1_9NOCA</name>
<dbReference type="OrthoDB" id="9800643at2"/>
<dbReference type="EC" id="2.1.1.297" evidence="1"/>
<dbReference type="GO" id="GO:0102559">
    <property type="term" value="F:peptide chain release factor N(5)-glutamine methyltransferase activity"/>
    <property type="evidence" value="ECO:0007669"/>
    <property type="project" value="UniProtKB-EC"/>
</dbReference>
<evidence type="ECO:0000256" key="1">
    <source>
        <dbReference type="ARBA" id="ARBA00012771"/>
    </source>
</evidence>
<dbReference type="InterPro" id="IPR004556">
    <property type="entry name" value="HemK-like"/>
</dbReference>
<evidence type="ECO:0000256" key="4">
    <source>
        <dbReference type="ARBA" id="ARBA00022691"/>
    </source>
</evidence>
<protein>
    <recommendedName>
        <fullName evidence="1">peptide chain release factor N(5)-glutamine methyltransferase</fullName>
        <ecNumber evidence="1">2.1.1.297</ecNumber>
    </recommendedName>
</protein>
<keyword evidence="8" id="KW-1185">Reference proteome</keyword>
<evidence type="ECO:0000256" key="5">
    <source>
        <dbReference type="ARBA" id="ARBA00048391"/>
    </source>
</evidence>
<keyword evidence="4" id="KW-0949">S-adenosyl-L-methionine</keyword>
<gene>
    <name evidence="7" type="primary">prmC_2</name>
    <name evidence="7" type="ORF">NCTC13296_02997</name>
</gene>
<dbReference type="PANTHER" id="PTHR18895:SF74">
    <property type="entry name" value="MTRF1L RELEASE FACTOR GLUTAMINE METHYLTRANSFERASE"/>
    <property type="match status" value="1"/>
</dbReference>
<evidence type="ECO:0000259" key="6">
    <source>
        <dbReference type="Pfam" id="PF05175"/>
    </source>
</evidence>
<evidence type="ECO:0000256" key="3">
    <source>
        <dbReference type="ARBA" id="ARBA00022679"/>
    </source>
</evidence>
<dbReference type="Pfam" id="PF05175">
    <property type="entry name" value="MTS"/>
    <property type="match status" value="1"/>
</dbReference>
<dbReference type="AlphaFoldDB" id="A0A379M1E1"/>
<dbReference type="NCBIfam" id="TIGR00536">
    <property type="entry name" value="hemK_fam"/>
    <property type="match status" value="1"/>
</dbReference>
<sequence>MVSAHRTHADVVSALRAAGCVFAEEEAQLLVEAARTPSDLERLVARRVSGEPLEQVLGHVFFHGRRIAVRPGVFVPRRRTEYLVDCAIELARPGAVIVDMCCGCGAVGSAVATAVGAAEIYAADIDPVATACARLNLPSYRVFDGDLFDALPATLRGRVDVLVANAPYVPSGVIGSMPREARCSEPRRALDGGPDGLDVHRRLVAGAIRWLTGGGSLLVESAAAQAPVVEGLIARAGLDPAARRSEEFDATVVIGTRR</sequence>
<dbReference type="RefSeq" id="WP_016932292.1">
    <property type="nucleotide sequence ID" value="NZ_LPZN01000029.1"/>
</dbReference>
<dbReference type="SUPFAM" id="SSF53335">
    <property type="entry name" value="S-adenosyl-L-methionine-dependent methyltransferases"/>
    <property type="match status" value="1"/>
</dbReference>
<dbReference type="CDD" id="cd02440">
    <property type="entry name" value="AdoMet_MTases"/>
    <property type="match status" value="1"/>
</dbReference>
<dbReference type="PANTHER" id="PTHR18895">
    <property type="entry name" value="HEMK METHYLTRANSFERASE"/>
    <property type="match status" value="1"/>
</dbReference>
<dbReference type="InterPro" id="IPR029063">
    <property type="entry name" value="SAM-dependent_MTases_sf"/>
</dbReference>